<keyword evidence="2" id="KW-1185">Reference proteome</keyword>
<evidence type="ECO:0000313" key="1">
    <source>
        <dbReference type="EMBL" id="GGL58762.1"/>
    </source>
</evidence>
<reference evidence="1" key="2">
    <citation type="submission" date="2020-09" db="EMBL/GenBank/DDBJ databases">
        <authorList>
            <person name="Sun Q."/>
            <person name="Ohkuma M."/>
        </authorList>
    </citation>
    <scope>NUCLEOTIDE SEQUENCE</scope>
    <source>
        <strain evidence="1">JCM 15325</strain>
    </source>
</reference>
<dbReference type="RefSeq" id="WP_188803573.1">
    <property type="nucleotide sequence ID" value="NZ_BMOK01000010.1"/>
</dbReference>
<evidence type="ECO:0000313" key="2">
    <source>
        <dbReference type="Proteomes" id="UP000654670"/>
    </source>
</evidence>
<comment type="caution">
    <text evidence="1">The sequence shown here is derived from an EMBL/GenBank/DDBJ whole genome shotgun (WGS) entry which is preliminary data.</text>
</comment>
<reference evidence="1" key="1">
    <citation type="journal article" date="2014" name="Int. J. Syst. Evol. Microbiol.">
        <title>Complete genome sequence of Corynebacterium casei LMG S-19264T (=DSM 44701T), isolated from a smear-ripened cheese.</title>
        <authorList>
            <consortium name="US DOE Joint Genome Institute (JGI-PGF)"/>
            <person name="Walter F."/>
            <person name="Albersmeier A."/>
            <person name="Kalinowski J."/>
            <person name="Ruckert C."/>
        </authorList>
    </citation>
    <scope>NUCLEOTIDE SEQUENCE</scope>
    <source>
        <strain evidence="1">JCM 15325</strain>
    </source>
</reference>
<dbReference type="EMBL" id="BMOK01000010">
    <property type="protein sequence ID" value="GGL58762.1"/>
    <property type="molecule type" value="Genomic_DNA"/>
</dbReference>
<name>A0A917W3A1_9BACL</name>
<proteinExistence type="predicted"/>
<protein>
    <submittedName>
        <fullName evidence="1">Uncharacterized protein</fullName>
    </submittedName>
</protein>
<sequence>MHRYALFVEYDGKRTLPVDITLPKNIIEATTILNAIRSYSLRHNLELVDYDELPENDMRAFFREKNFSGDTRDLIYYIRRVTRDEKDKEQ</sequence>
<gene>
    <name evidence="1" type="ORF">GCM10007968_23420</name>
</gene>
<dbReference type="AlphaFoldDB" id="A0A917W3A1"/>
<organism evidence="1 2">
    <name type="scientific">Sporolactobacillus putidus</name>
    <dbReference type="NCBI Taxonomy" id="492735"/>
    <lineage>
        <taxon>Bacteria</taxon>
        <taxon>Bacillati</taxon>
        <taxon>Bacillota</taxon>
        <taxon>Bacilli</taxon>
        <taxon>Bacillales</taxon>
        <taxon>Sporolactobacillaceae</taxon>
        <taxon>Sporolactobacillus</taxon>
    </lineage>
</organism>
<accession>A0A917W3A1</accession>
<dbReference type="Proteomes" id="UP000654670">
    <property type="component" value="Unassembled WGS sequence"/>
</dbReference>